<gene>
    <name evidence="1" type="ORF">GIB67_034980</name>
</gene>
<dbReference type="AlphaFoldDB" id="A0A7J7NGR2"/>
<proteinExistence type="predicted"/>
<comment type="caution">
    <text evidence="1">The sequence shown here is derived from an EMBL/GenBank/DDBJ whole genome shotgun (WGS) entry which is preliminary data.</text>
</comment>
<feature type="non-terminal residue" evidence="1">
    <location>
        <position position="99"/>
    </location>
</feature>
<evidence type="ECO:0000313" key="1">
    <source>
        <dbReference type="EMBL" id="KAF6166429.1"/>
    </source>
</evidence>
<organism evidence="1 2">
    <name type="scientific">Kingdonia uniflora</name>
    <dbReference type="NCBI Taxonomy" id="39325"/>
    <lineage>
        <taxon>Eukaryota</taxon>
        <taxon>Viridiplantae</taxon>
        <taxon>Streptophyta</taxon>
        <taxon>Embryophyta</taxon>
        <taxon>Tracheophyta</taxon>
        <taxon>Spermatophyta</taxon>
        <taxon>Magnoliopsida</taxon>
        <taxon>Ranunculales</taxon>
        <taxon>Circaeasteraceae</taxon>
        <taxon>Kingdonia</taxon>
    </lineage>
</organism>
<sequence>PDSTLDLIPHLFNNITPPYEGARGRGTQGDYNLFKLILGAIPILDSESMIELIKPHYEGVEVEVLEAITTYSSLYLGRTQPQVQMQTFKLNFKTRDQTT</sequence>
<protein>
    <submittedName>
        <fullName evidence="1">Uncharacterized protein</fullName>
    </submittedName>
</protein>
<dbReference type="EMBL" id="JACGCM010000792">
    <property type="protein sequence ID" value="KAF6166429.1"/>
    <property type="molecule type" value="Genomic_DNA"/>
</dbReference>
<keyword evidence="2" id="KW-1185">Reference proteome</keyword>
<accession>A0A7J7NGR2</accession>
<evidence type="ECO:0000313" key="2">
    <source>
        <dbReference type="Proteomes" id="UP000541444"/>
    </source>
</evidence>
<dbReference type="Proteomes" id="UP000541444">
    <property type="component" value="Unassembled WGS sequence"/>
</dbReference>
<name>A0A7J7NGR2_9MAGN</name>
<reference evidence="1 2" key="1">
    <citation type="journal article" date="2020" name="IScience">
        <title>Genome Sequencing of the Endangered Kingdonia uniflora (Circaeasteraceae, Ranunculales) Reveals Potential Mechanisms of Evolutionary Specialization.</title>
        <authorList>
            <person name="Sun Y."/>
            <person name="Deng T."/>
            <person name="Zhang A."/>
            <person name="Moore M.J."/>
            <person name="Landis J.B."/>
            <person name="Lin N."/>
            <person name="Zhang H."/>
            <person name="Zhang X."/>
            <person name="Huang J."/>
            <person name="Zhang X."/>
            <person name="Sun H."/>
            <person name="Wang H."/>
        </authorList>
    </citation>
    <scope>NUCLEOTIDE SEQUENCE [LARGE SCALE GENOMIC DNA]</scope>
    <source>
        <strain evidence="1">TB1705</strain>
        <tissue evidence="1">Leaf</tissue>
    </source>
</reference>